<organism evidence="2 3">
    <name type="scientific">Rothia kristinae</name>
    <dbReference type="NCBI Taxonomy" id="37923"/>
    <lineage>
        <taxon>Bacteria</taxon>
        <taxon>Bacillati</taxon>
        <taxon>Actinomycetota</taxon>
        <taxon>Actinomycetes</taxon>
        <taxon>Micrococcales</taxon>
        <taxon>Micrococcaceae</taxon>
        <taxon>Rothia</taxon>
    </lineage>
</organism>
<name>A0A657IT32_9MICC</name>
<evidence type="ECO:0000313" key="3">
    <source>
        <dbReference type="Proteomes" id="UP000092021"/>
    </source>
</evidence>
<evidence type="ECO:0000313" key="2">
    <source>
        <dbReference type="EMBL" id="OAX54146.1"/>
    </source>
</evidence>
<dbReference type="Proteomes" id="UP000092021">
    <property type="component" value="Unassembled WGS sequence"/>
</dbReference>
<accession>A0A657IT32</accession>
<sequence length="60" mass="6385">MPRSTSRWISRPTARQASGATSAGRARKRSMSPRIPNSSRTTRKAAATLAAEAPVSSSTR</sequence>
<dbReference type="EMBL" id="LWGZ01001012">
    <property type="protein sequence ID" value="OAX54146.1"/>
    <property type="molecule type" value="Genomic_DNA"/>
</dbReference>
<protein>
    <submittedName>
        <fullName evidence="2">Uncharacterized protein</fullName>
    </submittedName>
</protein>
<feature type="compositionally biased region" description="Polar residues" evidence="1">
    <location>
        <begin position="1"/>
        <end position="21"/>
    </location>
</feature>
<comment type="caution">
    <text evidence="2">The sequence shown here is derived from an EMBL/GenBank/DDBJ whole genome shotgun (WGS) entry which is preliminary data.</text>
</comment>
<gene>
    <name evidence="2" type="ORF">A5N15_11300</name>
</gene>
<reference evidence="2 3" key="1">
    <citation type="submission" date="2016-04" db="EMBL/GenBank/DDBJ databases">
        <title>Identification of putative biosynthetic pathways for the production of bioactive secondary metabolites by the marine actinomycete Kocuria kristinae RUTW2-3.</title>
        <authorList>
            <person name="Waterworth S.C."/>
            <person name="Walmsley T.A."/>
            <person name="Matongo T."/>
            <person name="Davies-Coleman M.T."/>
            <person name="Dorrington R.A."/>
        </authorList>
    </citation>
    <scope>NUCLEOTIDE SEQUENCE [LARGE SCALE GENOMIC DNA]</scope>
    <source>
        <strain evidence="2 3">RUTW4-5</strain>
    </source>
</reference>
<dbReference type="AlphaFoldDB" id="A0A657IT32"/>
<feature type="region of interest" description="Disordered" evidence="1">
    <location>
        <begin position="1"/>
        <end position="60"/>
    </location>
</feature>
<evidence type="ECO:0000256" key="1">
    <source>
        <dbReference type="SAM" id="MobiDB-lite"/>
    </source>
</evidence>
<proteinExistence type="predicted"/>